<organism evidence="6">
    <name type="scientific">marine sediment metagenome</name>
    <dbReference type="NCBI Taxonomy" id="412755"/>
    <lineage>
        <taxon>unclassified sequences</taxon>
        <taxon>metagenomes</taxon>
        <taxon>ecological metagenomes</taxon>
    </lineage>
</organism>
<dbReference type="InterPro" id="IPR027417">
    <property type="entry name" value="P-loop_NTPase"/>
</dbReference>
<dbReference type="GO" id="GO:0009360">
    <property type="term" value="C:DNA polymerase III complex"/>
    <property type="evidence" value="ECO:0007669"/>
    <property type="project" value="InterPro"/>
</dbReference>
<feature type="non-terminal residue" evidence="6">
    <location>
        <position position="288"/>
    </location>
</feature>
<dbReference type="EMBL" id="BARU01019734">
    <property type="protein sequence ID" value="GAH56229.1"/>
    <property type="molecule type" value="Genomic_DNA"/>
</dbReference>
<dbReference type="Gene3D" id="1.10.8.60">
    <property type="match status" value="1"/>
</dbReference>
<evidence type="ECO:0000256" key="4">
    <source>
        <dbReference type="ARBA" id="ARBA00022932"/>
    </source>
</evidence>
<evidence type="ECO:0000259" key="5">
    <source>
        <dbReference type="Pfam" id="PF06144"/>
    </source>
</evidence>
<dbReference type="Gene3D" id="3.40.50.300">
    <property type="entry name" value="P-loop containing nucleotide triphosphate hydrolases"/>
    <property type="match status" value="1"/>
</dbReference>
<dbReference type="Gene3D" id="1.20.272.10">
    <property type="match status" value="1"/>
</dbReference>
<feature type="domain" description="DNA polymerase III delta N-terminal" evidence="5">
    <location>
        <begin position="40"/>
        <end position="150"/>
    </location>
</feature>
<dbReference type="SUPFAM" id="SSF52540">
    <property type="entry name" value="P-loop containing nucleoside triphosphate hydrolases"/>
    <property type="match status" value="1"/>
</dbReference>
<reference evidence="6" key="1">
    <citation type="journal article" date="2014" name="Front. Microbiol.">
        <title>High frequency of phylogenetically diverse reductive dehalogenase-homologous genes in deep subseafloor sedimentary metagenomes.</title>
        <authorList>
            <person name="Kawai M."/>
            <person name="Futagami T."/>
            <person name="Toyoda A."/>
            <person name="Takaki Y."/>
            <person name="Nishi S."/>
            <person name="Hori S."/>
            <person name="Arai W."/>
            <person name="Tsubouchi T."/>
            <person name="Morono Y."/>
            <person name="Uchiyama I."/>
            <person name="Ito T."/>
            <person name="Fujiyama A."/>
            <person name="Inagaki F."/>
            <person name="Takami H."/>
        </authorList>
    </citation>
    <scope>NUCLEOTIDE SEQUENCE</scope>
    <source>
        <strain evidence="6">Expedition CK06-06</strain>
    </source>
</reference>
<accession>X1HQW5</accession>
<dbReference type="PANTHER" id="PTHR34388">
    <property type="entry name" value="DNA POLYMERASE III SUBUNIT DELTA"/>
    <property type="match status" value="1"/>
</dbReference>
<gene>
    <name evidence="6" type="ORF">S03H2_32478</name>
</gene>
<keyword evidence="2" id="KW-0548">Nucleotidyltransferase</keyword>
<keyword evidence="4" id="KW-0239">DNA-directed DNA polymerase</keyword>
<evidence type="ECO:0000256" key="1">
    <source>
        <dbReference type="ARBA" id="ARBA00022679"/>
    </source>
</evidence>
<evidence type="ECO:0000256" key="3">
    <source>
        <dbReference type="ARBA" id="ARBA00022705"/>
    </source>
</evidence>
<evidence type="ECO:0000256" key="2">
    <source>
        <dbReference type="ARBA" id="ARBA00022695"/>
    </source>
</evidence>
<name>X1HQW5_9ZZZZ</name>
<dbReference type="AlphaFoldDB" id="X1HQW5"/>
<keyword evidence="3" id="KW-0235">DNA replication</keyword>
<sequence>GTRLLLGRSKLDLTSGKAARYVTGLMGNSKVKPKRELICVIAGKEASLVNAECNKLLGELLEPQQRPLGLFNADPAEVSASDVLDELRTTPFLTERRVVLVKGADDFISENRQLLEKYFDNPCSTGTLILTVNNWDARTKLAKKLSSVGKLFTVTQPKPWQLPPRLMQYAGDAHNKKLTKDAAELLIELTGDDLPRLYGEIDKLALFADAEKAITVSHIESLIGHNRLFNAFAVIDACLANDVAKAVDRLRNMFAEDKSAEYTVVGAFAFHFRRMFNAKVLLEKAFVR</sequence>
<evidence type="ECO:0000313" key="6">
    <source>
        <dbReference type="EMBL" id="GAH56229.1"/>
    </source>
</evidence>
<proteinExistence type="predicted"/>
<protein>
    <recommendedName>
        <fullName evidence="5">DNA polymerase III delta N-terminal domain-containing protein</fullName>
    </recommendedName>
</protein>
<dbReference type="GO" id="GO:0003887">
    <property type="term" value="F:DNA-directed DNA polymerase activity"/>
    <property type="evidence" value="ECO:0007669"/>
    <property type="project" value="UniProtKB-KW"/>
</dbReference>
<dbReference type="GO" id="GO:0003677">
    <property type="term" value="F:DNA binding"/>
    <property type="evidence" value="ECO:0007669"/>
    <property type="project" value="InterPro"/>
</dbReference>
<feature type="non-terminal residue" evidence="6">
    <location>
        <position position="1"/>
    </location>
</feature>
<dbReference type="PANTHER" id="PTHR34388:SF1">
    <property type="entry name" value="DNA POLYMERASE III SUBUNIT DELTA"/>
    <property type="match status" value="1"/>
</dbReference>
<dbReference type="InterPro" id="IPR010372">
    <property type="entry name" value="DNA_pol3_delta_N"/>
</dbReference>
<comment type="caution">
    <text evidence="6">The sequence shown here is derived from an EMBL/GenBank/DDBJ whole genome shotgun (WGS) entry which is preliminary data.</text>
</comment>
<dbReference type="InterPro" id="IPR005790">
    <property type="entry name" value="DNA_polIII_delta"/>
</dbReference>
<dbReference type="GO" id="GO:0006261">
    <property type="term" value="P:DNA-templated DNA replication"/>
    <property type="evidence" value="ECO:0007669"/>
    <property type="project" value="TreeGrafter"/>
</dbReference>
<dbReference type="NCBIfam" id="TIGR01128">
    <property type="entry name" value="holA"/>
    <property type="match status" value="1"/>
</dbReference>
<keyword evidence="1" id="KW-0808">Transferase</keyword>
<dbReference type="Pfam" id="PF06144">
    <property type="entry name" value="DNA_pol3_delta"/>
    <property type="match status" value="1"/>
</dbReference>